<dbReference type="KEGG" id="elm:ELI_1140"/>
<dbReference type="AlphaFoldDB" id="E3GJW6"/>
<dbReference type="eggNOG" id="ENOG502ZI0K">
    <property type="taxonomic scope" value="Bacteria"/>
</dbReference>
<dbReference type="Proteomes" id="UP000006873">
    <property type="component" value="Chromosome"/>
</dbReference>
<reference evidence="1 2" key="2">
    <citation type="journal article" date="2011" name="J. Bacteriol.">
        <title>Complete genome sequence of a carbon monoxide-utilizing acetogen, Eubacterium limosum KIST612.</title>
        <authorList>
            <person name="Roh H."/>
            <person name="Ko H.J."/>
            <person name="Kim D."/>
            <person name="Choi D.G."/>
            <person name="Park S."/>
            <person name="Kim S."/>
            <person name="Chang I.S."/>
            <person name="Choi I.G."/>
        </authorList>
    </citation>
    <scope>NUCLEOTIDE SEQUENCE [LARGE SCALE GENOMIC DNA]</scope>
    <source>
        <strain evidence="1 2">KIST612</strain>
    </source>
</reference>
<keyword evidence="2" id="KW-1185">Reference proteome</keyword>
<evidence type="ECO:0000313" key="1">
    <source>
        <dbReference type="EMBL" id="ADO36128.1"/>
    </source>
</evidence>
<organism evidence="1 2">
    <name type="scientific">Eubacterium callanderi</name>
    <dbReference type="NCBI Taxonomy" id="53442"/>
    <lineage>
        <taxon>Bacteria</taxon>
        <taxon>Bacillati</taxon>
        <taxon>Bacillota</taxon>
        <taxon>Clostridia</taxon>
        <taxon>Eubacteriales</taxon>
        <taxon>Eubacteriaceae</taxon>
        <taxon>Eubacterium</taxon>
    </lineage>
</organism>
<evidence type="ECO:0000313" key="2">
    <source>
        <dbReference type="Proteomes" id="UP000006873"/>
    </source>
</evidence>
<proteinExistence type="predicted"/>
<sequence>MMPVVLAHRISRPHRKIRRFGDGWQSGFAKSALPVSGRNGAIKGAERLSVTPPFEDLGATHKSLKAARHPQMPHSPSESPRHFAALRDESVIVGYYTSRRKCIPVPQTFAAQQKGADFYGQKRRNRPHLCP</sequence>
<gene>
    <name evidence="1" type="ordered locus">ELI_1140</name>
</gene>
<accession>E3GJW6</accession>
<reference key="1">
    <citation type="submission" date="2010-09" db="EMBL/GenBank/DDBJ databases">
        <authorList>
            <person name="Roh H."/>
            <person name="Ko H.-J."/>
            <person name="Kim D."/>
            <person name="Choi D.G."/>
            <person name="Park S."/>
            <person name="Kim S."/>
            <person name="Kim K.H."/>
            <person name="Chang I.S."/>
            <person name="Choi I.-G."/>
        </authorList>
    </citation>
    <scope>NUCLEOTIDE SEQUENCE</scope>
    <source>
        <strain>KIST612</strain>
    </source>
</reference>
<protein>
    <submittedName>
        <fullName evidence="1">Uncharacterized protein</fullName>
    </submittedName>
</protein>
<name>E3GJW6_9FIRM</name>
<dbReference type="HOGENOM" id="CLU_1977644_0_0_9"/>
<dbReference type="EMBL" id="CP002273">
    <property type="protein sequence ID" value="ADO36128.1"/>
    <property type="molecule type" value="Genomic_DNA"/>
</dbReference>